<sequence length="475" mass="54425">MSSSYYPDEVHTRRPSSGTPISPDQRSRRVKRRTGCEQCKKRRVKCDEHKPRCSRCVSRNETCTGNFQYDKWQVERPWLAKDPQRDLFSRAGFLENELLQYWFEHCSLIMGVVPPSQNPLSYSISPYIKRSKALRHAIQYLSCAHRLDFAQAQLAQVLEERHKALVSLQLEIEHTQLLSNPDIHFQTIFLCSLILGISSSWIDAGTPDIGLQHLLGARQVLPLLLRSETNTDLTHYLLGLYIYWEAFTSYLLPAPLQSSPWLNPQLAVFYPMLDNLTHPVTGIATSLYPVLAEVGQYYRRLVDVGEADPAHENYLETRLQKWKFPGPDGEADEEEENKNAPPLAEIARAYRSAGLIMLLQAKSVLRPLDGVEEVRLRIHILEAMHAITRIPTNSPLLNSEGPLLIIVGSELGAADVEYKTLVECRIQELVRYTRLGVYTRGLELVKEVWRLREEENIEITWLELMVREGVDLTLT</sequence>
<evidence type="ECO:0000313" key="8">
    <source>
        <dbReference type="EMBL" id="OJI96735.1"/>
    </source>
</evidence>
<accession>A0A1L9P5C6</accession>
<dbReference type="SUPFAM" id="SSF57701">
    <property type="entry name" value="Zn2/Cys6 DNA-binding domain"/>
    <property type="match status" value="1"/>
</dbReference>
<dbReference type="Pfam" id="PF00172">
    <property type="entry name" value="Zn_clus"/>
    <property type="match status" value="1"/>
</dbReference>
<evidence type="ECO:0000256" key="1">
    <source>
        <dbReference type="ARBA" id="ARBA00004123"/>
    </source>
</evidence>
<dbReference type="GeneID" id="63731466"/>
<evidence type="ECO:0000256" key="5">
    <source>
        <dbReference type="ARBA" id="ARBA00023242"/>
    </source>
</evidence>
<evidence type="ECO:0000256" key="2">
    <source>
        <dbReference type="ARBA" id="ARBA00023015"/>
    </source>
</evidence>
<dbReference type="AlphaFoldDB" id="A0A1L9P5C6"/>
<dbReference type="InterPro" id="IPR036864">
    <property type="entry name" value="Zn2-C6_fun-type_DNA-bd_sf"/>
</dbReference>
<dbReference type="GO" id="GO:0008270">
    <property type="term" value="F:zinc ion binding"/>
    <property type="evidence" value="ECO:0007669"/>
    <property type="project" value="InterPro"/>
</dbReference>
<dbReference type="InterPro" id="IPR001138">
    <property type="entry name" value="Zn2Cys6_DnaBD"/>
</dbReference>
<proteinExistence type="predicted"/>
<dbReference type="PANTHER" id="PTHR37534:SF15">
    <property type="entry name" value="ZN(II)2CYS6 TRANSCRIPTION FACTOR (EUROFUNG)"/>
    <property type="match status" value="1"/>
</dbReference>
<dbReference type="PANTHER" id="PTHR37534">
    <property type="entry name" value="TRANSCRIPTIONAL ACTIVATOR PROTEIN UGA3"/>
    <property type="match status" value="1"/>
</dbReference>
<dbReference type="Proteomes" id="UP000184073">
    <property type="component" value="Unassembled WGS sequence"/>
</dbReference>
<dbReference type="GO" id="GO:0005634">
    <property type="term" value="C:nucleus"/>
    <property type="evidence" value="ECO:0007669"/>
    <property type="project" value="UniProtKB-SubCell"/>
</dbReference>
<keyword evidence="3" id="KW-0238">DNA-binding</keyword>
<dbReference type="GO" id="GO:0000981">
    <property type="term" value="F:DNA-binding transcription factor activity, RNA polymerase II-specific"/>
    <property type="evidence" value="ECO:0007669"/>
    <property type="project" value="InterPro"/>
</dbReference>
<dbReference type="Pfam" id="PF11951">
    <property type="entry name" value="Fungal_trans_2"/>
    <property type="match status" value="1"/>
</dbReference>
<dbReference type="PROSITE" id="PS50048">
    <property type="entry name" value="ZN2_CY6_FUNGAL_2"/>
    <property type="match status" value="1"/>
</dbReference>
<name>A0A1L9P5C6_ASPVE</name>
<evidence type="ECO:0000313" key="9">
    <source>
        <dbReference type="Proteomes" id="UP000184073"/>
    </source>
</evidence>
<dbReference type="CDD" id="cd00067">
    <property type="entry name" value="GAL4"/>
    <property type="match status" value="1"/>
</dbReference>
<dbReference type="OrthoDB" id="416217at2759"/>
<dbReference type="PROSITE" id="PS00463">
    <property type="entry name" value="ZN2_CY6_FUNGAL_1"/>
    <property type="match status" value="1"/>
</dbReference>
<keyword evidence="9" id="KW-1185">Reference proteome</keyword>
<organism evidence="8 9">
    <name type="scientific">Aspergillus versicolor CBS 583.65</name>
    <dbReference type="NCBI Taxonomy" id="1036611"/>
    <lineage>
        <taxon>Eukaryota</taxon>
        <taxon>Fungi</taxon>
        <taxon>Dikarya</taxon>
        <taxon>Ascomycota</taxon>
        <taxon>Pezizomycotina</taxon>
        <taxon>Eurotiomycetes</taxon>
        <taxon>Eurotiomycetidae</taxon>
        <taxon>Eurotiales</taxon>
        <taxon>Aspergillaceae</taxon>
        <taxon>Aspergillus</taxon>
        <taxon>Aspergillus subgen. Nidulantes</taxon>
    </lineage>
</organism>
<dbReference type="Gene3D" id="4.10.240.10">
    <property type="entry name" value="Zn(2)-C6 fungal-type DNA-binding domain"/>
    <property type="match status" value="1"/>
</dbReference>
<feature type="region of interest" description="Disordered" evidence="6">
    <location>
        <begin position="1"/>
        <end position="32"/>
    </location>
</feature>
<evidence type="ECO:0000256" key="4">
    <source>
        <dbReference type="ARBA" id="ARBA00023163"/>
    </source>
</evidence>
<dbReference type="InterPro" id="IPR021858">
    <property type="entry name" value="Fun_TF"/>
</dbReference>
<comment type="subcellular location">
    <subcellularLocation>
        <location evidence="1">Nucleus</location>
    </subcellularLocation>
</comment>
<evidence type="ECO:0000259" key="7">
    <source>
        <dbReference type="PROSITE" id="PS50048"/>
    </source>
</evidence>
<protein>
    <recommendedName>
        <fullName evidence="7">Zn(2)-C6 fungal-type domain-containing protein</fullName>
    </recommendedName>
</protein>
<feature type="compositionally biased region" description="Polar residues" evidence="6">
    <location>
        <begin position="15"/>
        <end position="24"/>
    </location>
</feature>
<dbReference type="EMBL" id="KV878125">
    <property type="protein sequence ID" value="OJI96735.1"/>
    <property type="molecule type" value="Genomic_DNA"/>
</dbReference>
<reference evidence="9" key="1">
    <citation type="journal article" date="2017" name="Genome Biol.">
        <title>Comparative genomics reveals high biological diversity and specific adaptations in the industrially and medically important fungal genus Aspergillus.</title>
        <authorList>
            <person name="de Vries R.P."/>
            <person name="Riley R."/>
            <person name="Wiebenga A."/>
            <person name="Aguilar-Osorio G."/>
            <person name="Amillis S."/>
            <person name="Uchima C.A."/>
            <person name="Anderluh G."/>
            <person name="Asadollahi M."/>
            <person name="Askin M."/>
            <person name="Barry K."/>
            <person name="Battaglia E."/>
            <person name="Bayram O."/>
            <person name="Benocci T."/>
            <person name="Braus-Stromeyer S.A."/>
            <person name="Caldana C."/>
            <person name="Canovas D."/>
            <person name="Cerqueira G.C."/>
            <person name="Chen F."/>
            <person name="Chen W."/>
            <person name="Choi C."/>
            <person name="Clum A."/>
            <person name="Dos Santos R.A."/>
            <person name="Damasio A.R."/>
            <person name="Diallinas G."/>
            <person name="Emri T."/>
            <person name="Fekete E."/>
            <person name="Flipphi M."/>
            <person name="Freyberg S."/>
            <person name="Gallo A."/>
            <person name="Gournas C."/>
            <person name="Habgood R."/>
            <person name="Hainaut M."/>
            <person name="Harispe M.L."/>
            <person name="Henrissat B."/>
            <person name="Hilden K.S."/>
            <person name="Hope R."/>
            <person name="Hossain A."/>
            <person name="Karabika E."/>
            <person name="Karaffa L."/>
            <person name="Karanyi Z."/>
            <person name="Krasevec N."/>
            <person name="Kuo A."/>
            <person name="Kusch H."/>
            <person name="LaButti K."/>
            <person name="Lagendijk E.L."/>
            <person name="Lapidus A."/>
            <person name="Levasseur A."/>
            <person name="Lindquist E."/>
            <person name="Lipzen A."/>
            <person name="Logrieco A.F."/>
            <person name="MacCabe A."/>
            <person name="Maekelae M.R."/>
            <person name="Malavazi I."/>
            <person name="Melin P."/>
            <person name="Meyer V."/>
            <person name="Mielnichuk N."/>
            <person name="Miskei M."/>
            <person name="Molnar A.P."/>
            <person name="Mule G."/>
            <person name="Ngan C.Y."/>
            <person name="Orejas M."/>
            <person name="Orosz E."/>
            <person name="Ouedraogo J.P."/>
            <person name="Overkamp K.M."/>
            <person name="Park H.-S."/>
            <person name="Perrone G."/>
            <person name="Piumi F."/>
            <person name="Punt P.J."/>
            <person name="Ram A.F."/>
            <person name="Ramon A."/>
            <person name="Rauscher S."/>
            <person name="Record E."/>
            <person name="Riano-Pachon D.M."/>
            <person name="Robert V."/>
            <person name="Roehrig J."/>
            <person name="Ruller R."/>
            <person name="Salamov A."/>
            <person name="Salih N.S."/>
            <person name="Samson R.A."/>
            <person name="Sandor E."/>
            <person name="Sanguinetti M."/>
            <person name="Schuetze T."/>
            <person name="Sepcic K."/>
            <person name="Shelest E."/>
            <person name="Sherlock G."/>
            <person name="Sophianopoulou V."/>
            <person name="Squina F.M."/>
            <person name="Sun H."/>
            <person name="Susca A."/>
            <person name="Todd R.B."/>
            <person name="Tsang A."/>
            <person name="Unkles S.E."/>
            <person name="van de Wiele N."/>
            <person name="van Rossen-Uffink D."/>
            <person name="Oliveira J.V."/>
            <person name="Vesth T.C."/>
            <person name="Visser J."/>
            <person name="Yu J.-H."/>
            <person name="Zhou M."/>
            <person name="Andersen M.R."/>
            <person name="Archer D.B."/>
            <person name="Baker S.E."/>
            <person name="Benoit I."/>
            <person name="Brakhage A.A."/>
            <person name="Braus G.H."/>
            <person name="Fischer R."/>
            <person name="Frisvad J.C."/>
            <person name="Goldman G.H."/>
            <person name="Houbraken J."/>
            <person name="Oakley B."/>
            <person name="Pocsi I."/>
            <person name="Scazzocchio C."/>
            <person name="Seiboth B."/>
            <person name="vanKuyk P.A."/>
            <person name="Wortman J."/>
            <person name="Dyer P.S."/>
            <person name="Grigoriev I.V."/>
        </authorList>
    </citation>
    <scope>NUCLEOTIDE SEQUENCE [LARGE SCALE GENOMIC DNA]</scope>
    <source>
        <strain evidence="9">CBS 583.65</strain>
    </source>
</reference>
<evidence type="ECO:0000256" key="3">
    <source>
        <dbReference type="ARBA" id="ARBA00023125"/>
    </source>
</evidence>
<keyword evidence="2" id="KW-0805">Transcription regulation</keyword>
<feature type="domain" description="Zn(2)-C6 fungal-type" evidence="7">
    <location>
        <begin position="35"/>
        <end position="64"/>
    </location>
</feature>
<dbReference type="SMART" id="SM00066">
    <property type="entry name" value="GAL4"/>
    <property type="match status" value="1"/>
</dbReference>
<dbReference type="RefSeq" id="XP_040662498.1">
    <property type="nucleotide sequence ID" value="XM_040815955.1"/>
</dbReference>
<dbReference type="STRING" id="1036611.A0A1L9P5C6"/>
<gene>
    <name evidence="8" type="ORF">ASPVEDRAFT_67584</name>
</gene>
<keyword evidence="5" id="KW-0539">Nucleus</keyword>
<dbReference type="GO" id="GO:0000976">
    <property type="term" value="F:transcription cis-regulatory region binding"/>
    <property type="evidence" value="ECO:0007669"/>
    <property type="project" value="TreeGrafter"/>
</dbReference>
<keyword evidence="4" id="KW-0804">Transcription</keyword>
<evidence type="ECO:0000256" key="6">
    <source>
        <dbReference type="SAM" id="MobiDB-lite"/>
    </source>
</evidence>
<dbReference type="GO" id="GO:0045944">
    <property type="term" value="P:positive regulation of transcription by RNA polymerase II"/>
    <property type="evidence" value="ECO:0007669"/>
    <property type="project" value="TreeGrafter"/>
</dbReference>
<dbReference type="VEuPathDB" id="FungiDB:ASPVEDRAFT_67584"/>